<feature type="domain" description="Glycoside hydrolase family 31 TIM barrel" evidence="19">
    <location>
        <begin position="235"/>
        <end position="576"/>
    </location>
</feature>
<evidence type="ECO:0000313" key="23">
    <source>
        <dbReference type="Proteomes" id="UP000045706"/>
    </source>
</evidence>
<evidence type="ECO:0000256" key="9">
    <source>
        <dbReference type="ARBA" id="ARBA00022729"/>
    </source>
</evidence>
<dbReference type="GO" id="GO:0030246">
    <property type="term" value="F:carbohydrate binding"/>
    <property type="evidence" value="ECO:0007669"/>
    <property type="project" value="InterPro"/>
</dbReference>
<comment type="catalytic activity">
    <reaction evidence="1">
        <text>Hydrolysis of terminal, non-reducing beta-D-glucosyl residues with release of beta-D-glucose.</text>
        <dbReference type="EC" id="3.2.1.21"/>
    </reaction>
</comment>
<dbReference type="SUPFAM" id="SSF74650">
    <property type="entry name" value="Galactose mutarotase-like"/>
    <property type="match status" value="1"/>
</dbReference>
<dbReference type="EC" id="3.2.1.20" evidence="5"/>
<comment type="similarity">
    <text evidence="4 17">Belongs to the glycosyl hydrolase 31 family.</text>
</comment>
<comment type="catalytic activity">
    <reaction evidence="2">
        <text>Hydrolysis of terminal, non-reducing (1-&gt;4)-linked alpha-D-glucose residues with release of alpha-D-glucose.</text>
        <dbReference type="EC" id="3.2.1.20"/>
    </reaction>
</comment>
<dbReference type="InterPro" id="IPR011013">
    <property type="entry name" value="Gal_mutarotase_sf_dom"/>
</dbReference>
<dbReference type="InterPro" id="IPR017853">
    <property type="entry name" value="GH"/>
</dbReference>
<dbReference type="InterPro" id="IPR048395">
    <property type="entry name" value="Glyco_hydro_31_C"/>
</dbReference>
<dbReference type="InterPro" id="IPR013780">
    <property type="entry name" value="Glyco_hydro_b"/>
</dbReference>
<comment type="subcellular location">
    <subcellularLocation>
        <location evidence="3">Secreted</location>
    </subcellularLocation>
</comment>
<dbReference type="SUPFAM" id="SSF51011">
    <property type="entry name" value="Glycosyl hydrolase domain"/>
    <property type="match status" value="1"/>
</dbReference>
<keyword evidence="8" id="KW-0964">Secreted</keyword>
<dbReference type="Gene3D" id="2.60.40.1180">
    <property type="entry name" value="Golgi alpha-mannosidase II"/>
    <property type="match status" value="2"/>
</dbReference>
<keyword evidence="10 17" id="KW-0378">Hydrolase</keyword>
<evidence type="ECO:0000256" key="10">
    <source>
        <dbReference type="ARBA" id="ARBA00022801"/>
    </source>
</evidence>
<evidence type="ECO:0000256" key="6">
    <source>
        <dbReference type="ARBA" id="ARBA00012744"/>
    </source>
</evidence>
<evidence type="ECO:0000256" key="12">
    <source>
        <dbReference type="ARBA" id="ARBA00023277"/>
    </source>
</evidence>
<evidence type="ECO:0000256" key="3">
    <source>
        <dbReference type="ARBA" id="ARBA00004613"/>
    </source>
</evidence>
<evidence type="ECO:0000256" key="5">
    <source>
        <dbReference type="ARBA" id="ARBA00012741"/>
    </source>
</evidence>
<feature type="compositionally biased region" description="Polar residues" evidence="18">
    <location>
        <begin position="368"/>
        <end position="378"/>
    </location>
</feature>
<dbReference type="Gene3D" id="3.20.20.80">
    <property type="entry name" value="Glycosidases"/>
    <property type="match status" value="3"/>
</dbReference>
<evidence type="ECO:0000256" key="14">
    <source>
        <dbReference type="ARBA" id="ARBA00023316"/>
    </source>
</evidence>
<evidence type="ECO:0000256" key="11">
    <source>
        <dbReference type="ARBA" id="ARBA00023180"/>
    </source>
</evidence>
<dbReference type="Proteomes" id="UP000045706">
    <property type="component" value="Unassembled WGS sequence"/>
</dbReference>
<dbReference type="Pfam" id="PF01055">
    <property type="entry name" value="Glyco_hydro_31_2nd"/>
    <property type="match status" value="1"/>
</dbReference>
<organism evidence="22 23">
    <name type="scientific">Verticillium longisporum</name>
    <name type="common">Verticillium dahliae var. longisporum</name>
    <dbReference type="NCBI Taxonomy" id="100787"/>
    <lineage>
        <taxon>Eukaryota</taxon>
        <taxon>Fungi</taxon>
        <taxon>Dikarya</taxon>
        <taxon>Ascomycota</taxon>
        <taxon>Pezizomycotina</taxon>
        <taxon>Sordariomycetes</taxon>
        <taxon>Hypocreomycetidae</taxon>
        <taxon>Glomerellales</taxon>
        <taxon>Plectosphaerellaceae</taxon>
        <taxon>Verticillium</taxon>
    </lineage>
</organism>
<keyword evidence="15" id="KW-0624">Polysaccharide degradation</keyword>
<evidence type="ECO:0000256" key="13">
    <source>
        <dbReference type="ARBA" id="ARBA00023295"/>
    </source>
</evidence>
<dbReference type="GO" id="GO:0005576">
    <property type="term" value="C:extracellular region"/>
    <property type="evidence" value="ECO:0007669"/>
    <property type="project" value="UniProtKB-SubCell"/>
</dbReference>
<evidence type="ECO:0000256" key="1">
    <source>
        <dbReference type="ARBA" id="ARBA00000448"/>
    </source>
</evidence>
<dbReference type="GO" id="GO:0004558">
    <property type="term" value="F:alpha-1,4-glucosidase activity"/>
    <property type="evidence" value="ECO:0007669"/>
    <property type="project" value="UniProtKB-EC"/>
</dbReference>
<dbReference type="InterPro" id="IPR030458">
    <property type="entry name" value="Glyco_hydro_31_AS"/>
</dbReference>
<evidence type="ECO:0000259" key="19">
    <source>
        <dbReference type="Pfam" id="PF01055"/>
    </source>
</evidence>
<dbReference type="PANTHER" id="PTHR22762:SF67">
    <property type="entry name" value="ALPHA_BETA-GLUCOSIDASE AGDC-RELATED"/>
    <property type="match status" value="1"/>
</dbReference>
<dbReference type="CDD" id="cd14752">
    <property type="entry name" value="GH31_N"/>
    <property type="match status" value="1"/>
</dbReference>
<dbReference type="GO" id="GO:0008422">
    <property type="term" value="F:beta-glucosidase activity"/>
    <property type="evidence" value="ECO:0007669"/>
    <property type="project" value="UniProtKB-EC"/>
</dbReference>
<keyword evidence="11" id="KW-0325">Glycoprotein</keyword>
<evidence type="ECO:0000256" key="8">
    <source>
        <dbReference type="ARBA" id="ARBA00022525"/>
    </source>
</evidence>
<keyword evidence="13 17" id="KW-0326">Glycosidase</keyword>
<proteinExistence type="inferred from homology"/>
<keyword evidence="9" id="KW-0732">Signal</keyword>
<feature type="region of interest" description="Disordered" evidence="18">
    <location>
        <begin position="357"/>
        <end position="384"/>
    </location>
</feature>
<dbReference type="GO" id="GO:0000272">
    <property type="term" value="P:polysaccharide catabolic process"/>
    <property type="evidence" value="ECO:0007669"/>
    <property type="project" value="UniProtKB-KW"/>
</dbReference>
<feature type="domain" description="Glycosyl hydrolase family 31 C-terminal" evidence="21">
    <location>
        <begin position="630"/>
        <end position="718"/>
    </location>
</feature>
<evidence type="ECO:0000259" key="20">
    <source>
        <dbReference type="Pfam" id="PF13802"/>
    </source>
</evidence>
<accession>A0A0G4LE36</accession>
<sequence length="830" mass="93022">MHYWKTLLVPGVAAAAVLKRDSPDYDKLADCPGYAASNVKTTGNGLTAELKLAGPACNTYGTDLEELTLSVTYESESRIHVKIQDPADQVYQVPESVFPRPDEGSFSGDAKIKFDYTEEPFAFTIKRADTDEVLFDTSAASIVFESQYLRLRTSLPEDPYLYGLGEHTDPFRLNTTNYIRTLWNRDSYGDDIWLQHPNGSEYLGVVWPGVTIFPDWFAENVTKYWNNEFDIFFDKDTGDDIWLQHPNGSEYLGVVWPGVTIFPDWFAENITKYWNNEFDIFFDKDTGVDIDGLWIDMNEPANFCNGLCEDPFGDAVGYPPEPPAVRENPRALPGFGCEFQLPGACDGSAERRQIEARAARPRAAGAETSSLDVRQTGSGDRKGLPDRDLLYPKYAIHNDAAGPDVSWNADRGGLSFKTVKTDIAHQNGLVMYDTHNLYGAMMGKASRNAMMARREGLRPFIITRSTFPGDGKAVGHWLGDNLSQWDHYRFAIYTTMTFSALYQFPMAGSDACGFGGDATEQLCARWASLGAFFTFYRNHNGIDSISQEFYRWPAVAESARKAIDIRYRLLDYIYTAIYKATVDGSPTLNPMYFEFYRWPAVAESARKAIDMRYRLLDYIYTAIYKATVDGSPTLNPMYFVYPEDRATWALQHQFFYGDAVLVAPVTEQDATSVDVYLPKDTFYDWYTHRPVRGKGALHTFEDQDVTDIPLLIRSGKILPLRVASANTTTALRQNDFELLVTLDVDGKASGELYLDDGVSLVQQGHTLIDFTFENGVLTLDGTFGYEVDVKIVKVKVLGASCRTGAGNEGRGSKTVKVDLSLNKAGSVKVW</sequence>
<dbReference type="PROSITE" id="PS00129">
    <property type="entry name" value="GLYCOSYL_HYDROL_F31_1"/>
    <property type="match status" value="1"/>
</dbReference>
<evidence type="ECO:0000256" key="16">
    <source>
        <dbReference type="ARBA" id="ARBA00025512"/>
    </source>
</evidence>
<evidence type="ECO:0000256" key="17">
    <source>
        <dbReference type="RuleBase" id="RU361185"/>
    </source>
</evidence>
<dbReference type="AlphaFoldDB" id="A0A0G4LE36"/>
<dbReference type="InterPro" id="IPR000322">
    <property type="entry name" value="Glyco_hydro_31_TIM"/>
</dbReference>
<feature type="domain" description="Glycoside hydrolase family 31 N-terminal" evidence="20">
    <location>
        <begin position="97"/>
        <end position="189"/>
    </location>
</feature>
<dbReference type="EMBL" id="CVQI01010890">
    <property type="protein sequence ID" value="CRK20283.1"/>
    <property type="molecule type" value="Genomic_DNA"/>
</dbReference>
<evidence type="ECO:0000256" key="7">
    <source>
        <dbReference type="ARBA" id="ARBA00014002"/>
    </source>
</evidence>
<reference evidence="23" key="1">
    <citation type="submission" date="2015-05" db="EMBL/GenBank/DDBJ databases">
        <authorList>
            <person name="Fogelqvist Johan"/>
        </authorList>
    </citation>
    <scope>NUCLEOTIDE SEQUENCE [LARGE SCALE GENOMIC DNA]</scope>
</reference>
<comment type="function">
    <text evidence="16">Glucosidase involved in the degradation of cellulosic biomass. Has both alpha- and beta-glucosidase activity.</text>
</comment>
<evidence type="ECO:0000256" key="4">
    <source>
        <dbReference type="ARBA" id="ARBA00007806"/>
    </source>
</evidence>
<dbReference type="InterPro" id="IPR025887">
    <property type="entry name" value="Glyco_hydro_31_N_dom"/>
</dbReference>
<keyword evidence="14" id="KW-0961">Cell wall biogenesis/degradation</keyword>
<evidence type="ECO:0000313" key="22">
    <source>
        <dbReference type="EMBL" id="CRK20283.1"/>
    </source>
</evidence>
<evidence type="ECO:0000259" key="21">
    <source>
        <dbReference type="Pfam" id="PF21365"/>
    </source>
</evidence>
<dbReference type="Pfam" id="PF21365">
    <property type="entry name" value="Glyco_hydro_31_3rd"/>
    <property type="match status" value="1"/>
</dbReference>
<dbReference type="PANTHER" id="PTHR22762">
    <property type="entry name" value="ALPHA-GLUCOSIDASE"/>
    <property type="match status" value="1"/>
</dbReference>
<dbReference type="GO" id="GO:0071555">
    <property type="term" value="P:cell wall organization"/>
    <property type="evidence" value="ECO:0007669"/>
    <property type="project" value="UniProtKB-KW"/>
</dbReference>
<name>A0A0G4LE36_VERLO</name>
<dbReference type="Gene3D" id="2.60.40.1760">
    <property type="entry name" value="glycosyl hydrolase (family 31)"/>
    <property type="match status" value="1"/>
</dbReference>
<evidence type="ECO:0000256" key="18">
    <source>
        <dbReference type="SAM" id="MobiDB-lite"/>
    </source>
</evidence>
<gene>
    <name evidence="22" type="ORF">BN1723_012100</name>
</gene>
<evidence type="ECO:0000256" key="2">
    <source>
        <dbReference type="ARBA" id="ARBA00001657"/>
    </source>
</evidence>
<dbReference type="SUPFAM" id="SSF51445">
    <property type="entry name" value="(Trans)glycosidases"/>
    <property type="match status" value="1"/>
</dbReference>
<keyword evidence="12" id="KW-0119">Carbohydrate metabolism</keyword>
<dbReference type="EC" id="3.2.1.21" evidence="6"/>
<evidence type="ECO:0000256" key="15">
    <source>
        <dbReference type="ARBA" id="ARBA00023326"/>
    </source>
</evidence>
<protein>
    <recommendedName>
        <fullName evidence="7">Probable alpha/beta-glucosidase agdC</fullName>
        <ecNumber evidence="5">3.2.1.20</ecNumber>
        <ecNumber evidence="6">3.2.1.21</ecNumber>
    </recommendedName>
</protein>
<dbReference type="Pfam" id="PF13802">
    <property type="entry name" value="Gal_mutarotas_2"/>
    <property type="match status" value="1"/>
</dbReference>